<dbReference type="GO" id="GO:0030026">
    <property type="term" value="P:intracellular manganese ion homeostasis"/>
    <property type="evidence" value="ECO:0007669"/>
    <property type="project" value="InterPro"/>
</dbReference>
<feature type="transmembrane region" description="Helical" evidence="5">
    <location>
        <begin position="26"/>
        <end position="47"/>
    </location>
</feature>
<feature type="non-terminal residue" evidence="6">
    <location>
        <position position="113"/>
    </location>
</feature>
<name>A0A382UGZ7_9ZZZZ</name>
<evidence type="ECO:0000256" key="5">
    <source>
        <dbReference type="SAM" id="Phobius"/>
    </source>
</evidence>
<sequence length="113" mass="12400">MDREALKAHKEEEHGISAFATYIKEIVYGGTDGIITTFAVVSGFSGANLGNQALNFSILTVLIFGLANLIADGASMGLGNFLSLRSEKKVYDDFYDKELHETKVSLEYEIEET</sequence>
<keyword evidence="4 5" id="KW-0472">Membrane</keyword>
<evidence type="ECO:0008006" key="7">
    <source>
        <dbReference type="Google" id="ProtNLM"/>
    </source>
</evidence>
<dbReference type="InterPro" id="IPR008217">
    <property type="entry name" value="Ccc1_fam"/>
</dbReference>
<reference evidence="6" key="1">
    <citation type="submission" date="2018-05" db="EMBL/GenBank/DDBJ databases">
        <authorList>
            <person name="Lanie J.A."/>
            <person name="Ng W.-L."/>
            <person name="Kazmierczak K.M."/>
            <person name="Andrzejewski T.M."/>
            <person name="Davidsen T.M."/>
            <person name="Wayne K.J."/>
            <person name="Tettelin H."/>
            <person name="Glass J.I."/>
            <person name="Rusch D."/>
            <person name="Podicherti R."/>
            <person name="Tsui H.-C.T."/>
            <person name="Winkler M.E."/>
        </authorList>
    </citation>
    <scope>NUCLEOTIDE SEQUENCE</scope>
</reference>
<dbReference type="PANTHER" id="PTHR31851">
    <property type="entry name" value="FE(2+)/MN(2+) TRANSPORTER PCL1"/>
    <property type="match status" value="1"/>
</dbReference>
<accession>A0A382UGZ7</accession>
<gene>
    <name evidence="6" type="ORF">METZ01_LOCUS386408</name>
</gene>
<organism evidence="6">
    <name type="scientific">marine metagenome</name>
    <dbReference type="NCBI Taxonomy" id="408172"/>
    <lineage>
        <taxon>unclassified sequences</taxon>
        <taxon>metagenomes</taxon>
        <taxon>ecological metagenomes</taxon>
    </lineage>
</organism>
<comment type="subcellular location">
    <subcellularLocation>
        <location evidence="1">Endomembrane system</location>
        <topology evidence="1">Multi-pass membrane protein</topology>
    </subcellularLocation>
</comment>
<evidence type="ECO:0000313" key="6">
    <source>
        <dbReference type="EMBL" id="SVD33554.1"/>
    </source>
</evidence>
<dbReference type="Pfam" id="PF01988">
    <property type="entry name" value="VIT1"/>
    <property type="match status" value="1"/>
</dbReference>
<keyword evidence="2 5" id="KW-0812">Transmembrane</keyword>
<evidence type="ECO:0000256" key="3">
    <source>
        <dbReference type="ARBA" id="ARBA00022989"/>
    </source>
</evidence>
<protein>
    <recommendedName>
        <fullName evidence="7">VIT family protein</fullName>
    </recommendedName>
</protein>
<evidence type="ECO:0000256" key="4">
    <source>
        <dbReference type="ARBA" id="ARBA00023136"/>
    </source>
</evidence>
<dbReference type="EMBL" id="UINC01144195">
    <property type="protein sequence ID" value="SVD33554.1"/>
    <property type="molecule type" value="Genomic_DNA"/>
</dbReference>
<feature type="transmembrane region" description="Helical" evidence="5">
    <location>
        <begin position="53"/>
        <end position="71"/>
    </location>
</feature>
<dbReference type="GO" id="GO:0012505">
    <property type="term" value="C:endomembrane system"/>
    <property type="evidence" value="ECO:0007669"/>
    <property type="project" value="UniProtKB-SubCell"/>
</dbReference>
<dbReference type="AlphaFoldDB" id="A0A382UGZ7"/>
<dbReference type="GO" id="GO:0005384">
    <property type="term" value="F:manganese ion transmembrane transporter activity"/>
    <property type="evidence" value="ECO:0007669"/>
    <property type="project" value="InterPro"/>
</dbReference>
<proteinExistence type="predicted"/>
<evidence type="ECO:0000256" key="1">
    <source>
        <dbReference type="ARBA" id="ARBA00004127"/>
    </source>
</evidence>
<evidence type="ECO:0000256" key="2">
    <source>
        <dbReference type="ARBA" id="ARBA00022692"/>
    </source>
</evidence>
<keyword evidence="3 5" id="KW-1133">Transmembrane helix</keyword>